<dbReference type="Gene3D" id="3.30.565.10">
    <property type="entry name" value="Histidine kinase-like ATPase, C-terminal domain"/>
    <property type="match status" value="1"/>
</dbReference>
<evidence type="ECO:0000256" key="8">
    <source>
        <dbReference type="ARBA" id="ARBA00022777"/>
    </source>
</evidence>
<dbReference type="PANTHER" id="PTHR45453">
    <property type="entry name" value="PHOSPHATE REGULON SENSOR PROTEIN PHOR"/>
    <property type="match status" value="1"/>
</dbReference>
<dbReference type="InterPro" id="IPR005467">
    <property type="entry name" value="His_kinase_dom"/>
</dbReference>
<dbReference type="SUPFAM" id="SSF47384">
    <property type="entry name" value="Homodimeric domain of signal transducing histidine kinase"/>
    <property type="match status" value="1"/>
</dbReference>
<dbReference type="SMART" id="SM00387">
    <property type="entry name" value="HATPase_c"/>
    <property type="match status" value="1"/>
</dbReference>
<dbReference type="InterPro" id="IPR036890">
    <property type="entry name" value="HATPase_C_sf"/>
</dbReference>
<keyword evidence="7 13" id="KW-0812">Transmembrane</keyword>
<evidence type="ECO:0000256" key="2">
    <source>
        <dbReference type="ARBA" id="ARBA00004651"/>
    </source>
</evidence>
<feature type="transmembrane region" description="Helical" evidence="13">
    <location>
        <begin position="154"/>
        <end position="176"/>
    </location>
</feature>
<comment type="catalytic activity">
    <reaction evidence="1">
        <text>ATP + protein L-histidine = ADP + protein N-phospho-L-histidine.</text>
        <dbReference type="EC" id="2.7.13.3"/>
    </reaction>
</comment>
<dbReference type="InterPro" id="IPR000700">
    <property type="entry name" value="PAS-assoc_C"/>
</dbReference>
<feature type="coiled-coil region" evidence="12">
    <location>
        <begin position="281"/>
        <end position="308"/>
    </location>
</feature>
<evidence type="ECO:0000256" key="4">
    <source>
        <dbReference type="ARBA" id="ARBA00022475"/>
    </source>
</evidence>
<dbReference type="InterPro" id="IPR003594">
    <property type="entry name" value="HATPase_dom"/>
</dbReference>
<dbReference type="Gene3D" id="3.30.450.20">
    <property type="entry name" value="PAS domain"/>
    <property type="match status" value="1"/>
</dbReference>
<organism evidence="17 18">
    <name type="scientific">Candidatus Woesebacteria bacterium RIFCSPHIGHO2_01_FULL_40_22</name>
    <dbReference type="NCBI Taxonomy" id="1802499"/>
    <lineage>
        <taxon>Bacteria</taxon>
        <taxon>Candidatus Woeseibacteriota</taxon>
    </lineage>
</organism>
<evidence type="ECO:0000256" key="9">
    <source>
        <dbReference type="ARBA" id="ARBA00022989"/>
    </source>
</evidence>
<dbReference type="InterPro" id="IPR004358">
    <property type="entry name" value="Sig_transdc_His_kin-like_C"/>
</dbReference>
<dbReference type="SUPFAM" id="SSF55785">
    <property type="entry name" value="PYP-like sensor domain (PAS domain)"/>
    <property type="match status" value="1"/>
</dbReference>
<dbReference type="SMART" id="SM00388">
    <property type="entry name" value="HisKA"/>
    <property type="match status" value="1"/>
</dbReference>
<keyword evidence="12" id="KW-0175">Coiled coil</keyword>
<dbReference type="Gene3D" id="1.10.287.130">
    <property type="match status" value="1"/>
</dbReference>
<reference evidence="17 18" key="1">
    <citation type="journal article" date="2016" name="Nat. Commun.">
        <title>Thousands of microbial genomes shed light on interconnected biogeochemical processes in an aquifer system.</title>
        <authorList>
            <person name="Anantharaman K."/>
            <person name="Brown C.T."/>
            <person name="Hug L.A."/>
            <person name="Sharon I."/>
            <person name="Castelle C.J."/>
            <person name="Probst A.J."/>
            <person name="Thomas B.C."/>
            <person name="Singh A."/>
            <person name="Wilkins M.J."/>
            <person name="Karaoz U."/>
            <person name="Brodie E.L."/>
            <person name="Williams K.H."/>
            <person name="Hubbard S.S."/>
            <person name="Banfield J.F."/>
        </authorList>
    </citation>
    <scope>NUCLEOTIDE SEQUENCE [LARGE SCALE GENOMIC DNA]</scope>
</reference>
<keyword evidence="6" id="KW-0808">Transferase</keyword>
<feature type="transmembrane region" description="Helical" evidence="13">
    <location>
        <begin position="116"/>
        <end position="142"/>
    </location>
</feature>
<dbReference type="Proteomes" id="UP000179221">
    <property type="component" value="Unassembled WGS sequence"/>
</dbReference>
<evidence type="ECO:0000256" key="12">
    <source>
        <dbReference type="SAM" id="Coils"/>
    </source>
</evidence>
<dbReference type="GO" id="GO:0005886">
    <property type="term" value="C:plasma membrane"/>
    <property type="evidence" value="ECO:0007669"/>
    <property type="project" value="UniProtKB-SubCell"/>
</dbReference>
<dbReference type="CDD" id="cd00130">
    <property type="entry name" value="PAS"/>
    <property type="match status" value="1"/>
</dbReference>
<feature type="domain" description="PAS" evidence="15">
    <location>
        <begin position="301"/>
        <end position="347"/>
    </location>
</feature>
<dbReference type="InterPro" id="IPR003661">
    <property type="entry name" value="HisK_dim/P_dom"/>
</dbReference>
<dbReference type="GO" id="GO:0000155">
    <property type="term" value="F:phosphorelay sensor kinase activity"/>
    <property type="evidence" value="ECO:0007669"/>
    <property type="project" value="InterPro"/>
</dbReference>
<dbReference type="PROSITE" id="PS50113">
    <property type="entry name" value="PAC"/>
    <property type="match status" value="1"/>
</dbReference>
<feature type="transmembrane region" description="Helical" evidence="13">
    <location>
        <begin position="191"/>
        <end position="216"/>
    </location>
</feature>
<name>A0A1F7YHY6_9BACT</name>
<dbReference type="PROSITE" id="PS50109">
    <property type="entry name" value="HIS_KIN"/>
    <property type="match status" value="1"/>
</dbReference>
<dbReference type="Pfam" id="PF05231">
    <property type="entry name" value="MASE1"/>
    <property type="match status" value="1"/>
</dbReference>
<dbReference type="PANTHER" id="PTHR45453:SF1">
    <property type="entry name" value="PHOSPHATE REGULON SENSOR PROTEIN PHOR"/>
    <property type="match status" value="1"/>
</dbReference>
<evidence type="ECO:0000259" key="15">
    <source>
        <dbReference type="PROSITE" id="PS50112"/>
    </source>
</evidence>
<comment type="caution">
    <text evidence="17">The sequence shown here is derived from an EMBL/GenBank/DDBJ whole genome shotgun (WGS) entry which is preliminary data.</text>
</comment>
<dbReference type="InterPro" id="IPR036097">
    <property type="entry name" value="HisK_dim/P_sf"/>
</dbReference>
<evidence type="ECO:0000259" key="16">
    <source>
        <dbReference type="PROSITE" id="PS50113"/>
    </source>
</evidence>
<evidence type="ECO:0000259" key="14">
    <source>
        <dbReference type="PROSITE" id="PS50109"/>
    </source>
</evidence>
<dbReference type="EC" id="2.7.13.3" evidence="3"/>
<dbReference type="AlphaFoldDB" id="A0A1F7YHY6"/>
<dbReference type="EMBL" id="MGGL01000008">
    <property type="protein sequence ID" value="OGM26946.1"/>
    <property type="molecule type" value="Genomic_DNA"/>
</dbReference>
<evidence type="ECO:0000256" key="10">
    <source>
        <dbReference type="ARBA" id="ARBA00023012"/>
    </source>
</evidence>
<protein>
    <recommendedName>
        <fullName evidence="3">histidine kinase</fullName>
        <ecNumber evidence="3">2.7.13.3</ecNumber>
    </recommendedName>
</protein>
<accession>A0A1F7YHY6</accession>
<dbReference type="Pfam" id="PF02518">
    <property type="entry name" value="HATPase_c"/>
    <property type="match status" value="1"/>
</dbReference>
<evidence type="ECO:0000256" key="11">
    <source>
        <dbReference type="ARBA" id="ARBA00023136"/>
    </source>
</evidence>
<dbReference type="FunFam" id="3.30.565.10:FF:000006">
    <property type="entry name" value="Sensor histidine kinase WalK"/>
    <property type="match status" value="1"/>
</dbReference>
<dbReference type="NCBIfam" id="TIGR00229">
    <property type="entry name" value="sensory_box"/>
    <property type="match status" value="1"/>
</dbReference>
<evidence type="ECO:0000256" key="6">
    <source>
        <dbReference type="ARBA" id="ARBA00022679"/>
    </source>
</evidence>
<dbReference type="InterPro" id="IPR050351">
    <property type="entry name" value="BphY/WalK/GraS-like"/>
</dbReference>
<evidence type="ECO:0000256" key="13">
    <source>
        <dbReference type="SAM" id="Phobius"/>
    </source>
</evidence>
<evidence type="ECO:0000256" key="7">
    <source>
        <dbReference type="ARBA" id="ARBA00022692"/>
    </source>
</evidence>
<keyword evidence="8" id="KW-0418">Kinase</keyword>
<dbReference type="InterPro" id="IPR035965">
    <property type="entry name" value="PAS-like_dom_sf"/>
</dbReference>
<dbReference type="InterPro" id="IPR000014">
    <property type="entry name" value="PAS"/>
</dbReference>
<evidence type="ECO:0000256" key="5">
    <source>
        <dbReference type="ARBA" id="ARBA00022553"/>
    </source>
</evidence>
<sequence length="655" mass="73834">MTLFKKRPDVNYILINAFLTSAYFISAKLGLLFAVSVEQVTLFWPPVGISLAFLLIFGKKYWPGVFIGAFFANVLTSEPVGVALIIAIGNTLEALVGTYLLERFNFNKSFVSLTDFIRFIILGVIVSTVISSTVGVTSLWLVGLIQTDDIIRIFGIWWLGDAIGDLIFASLILILFSEKKLFWSFEKGIEFILIIIATTLISILVFLSQSIIYILFPFFVLGAIRFKKLGSVALALIISVVSVWGTFFQQSGPFYIPGNLELSLLHLQLFVGIVTATYLGLAIAIQENAEARDRLQDLNTDLRKFKLAVAYASDHIIITDADGKILYANRAAVKTTGYSTKEMLGKNPSLWGGQMPDKFYEKMWNVIKNNKKTFRAEVINKRKNGILYSSAIGISPVLDSIGNIAFYVGIERDITREKEIDRMKTEFISLASHQLRTPLGINRWYLEMLLYGDYGKIPIRIRRVVHDIYKVNNRLITLVNNLLSVSRIQEGKPLNKPTETNVINLIKEEISRIKPEADKYGLQMRLHLHKSKVKFPLIKIDATKLANVLMNLLSNAVKYNVINGSVDVYAGIAGKMIKIVIKDTGVGIQNKDKEKIFQKFYRTEDATNMRSDGSGLGLFVSKSYIDAWGGRIYFKSHHKRGTTFYIYLPFQPKKV</sequence>
<dbReference type="PROSITE" id="PS50112">
    <property type="entry name" value="PAS"/>
    <property type="match status" value="1"/>
</dbReference>
<dbReference type="Pfam" id="PF13426">
    <property type="entry name" value="PAS_9"/>
    <property type="match status" value="1"/>
</dbReference>
<keyword evidence="5" id="KW-0597">Phosphoprotein</keyword>
<dbReference type="SMART" id="SM00091">
    <property type="entry name" value="PAS"/>
    <property type="match status" value="1"/>
</dbReference>
<proteinExistence type="predicted"/>
<keyword evidence="4" id="KW-1003">Cell membrane</keyword>
<feature type="transmembrane region" description="Helical" evidence="13">
    <location>
        <begin position="41"/>
        <end position="58"/>
    </location>
</feature>
<dbReference type="CDD" id="cd00082">
    <property type="entry name" value="HisKA"/>
    <property type="match status" value="1"/>
</dbReference>
<feature type="transmembrane region" description="Helical" evidence="13">
    <location>
        <begin position="70"/>
        <end position="96"/>
    </location>
</feature>
<keyword evidence="9 13" id="KW-1133">Transmembrane helix</keyword>
<evidence type="ECO:0000256" key="3">
    <source>
        <dbReference type="ARBA" id="ARBA00012438"/>
    </source>
</evidence>
<dbReference type="GO" id="GO:0016036">
    <property type="term" value="P:cellular response to phosphate starvation"/>
    <property type="evidence" value="ECO:0007669"/>
    <property type="project" value="TreeGrafter"/>
</dbReference>
<feature type="transmembrane region" description="Helical" evidence="13">
    <location>
        <begin position="228"/>
        <end position="247"/>
    </location>
</feature>
<feature type="transmembrane region" description="Helical" evidence="13">
    <location>
        <begin position="267"/>
        <end position="285"/>
    </location>
</feature>
<comment type="subcellular location">
    <subcellularLocation>
        <location evidence="2">Cell membrane</location>
        <topology evidence="2">Multi-pass membrane protein</topology>
    </subcellularLocation>
</comment>
<feature type="domain" description="PAC" evidence="16">
    <location>
        <begin position="372"/>
        <end position="426"/>
    </location>
</feature>
<keyword evidence="10" id="KW-0902">Two-component regulatory system</keyword>
<feature type="domain" description="Histidine kinase" evidence="14">
    <location>
        <begin position="430"/>
        <end position="652"/>
    </location>
</feature>
<keyword evidence="11 13" id="KW-0472">Membrane</keyword>
<gene>
    <name evidence="17" type="ORF">A2628_05900</name>
</gene>
<evidence type="ECO:0000313" key="17">
    <source>
        <dbReference type="EMBL" id="OGM26946.1"/>
    </source>
</evidence>
<dbReference type="GO" id="GO:0004721">
    <property type="term" value="F:phosphoprotein phosphatase activity"/>
    <property type="evidence" value="ECO:0007669"/>
    <property type="project" value="TreeGrafter"/>
</dbReference>
<evidence type="ECO:0000256" key="1">
    <source>
        <dbReference type="ARBA" id="ARBA00000085"/>
    </source>
</evidence>
<dbReference type="PRINTS" id="PR00344">
    <property type="entry name" value="BCTRLSENSOR"/>
</dbReference>
<evidence type="ECO:0000313" key="18">
    <source>
        <dbReference type="Proteomes" id="UP000179221"/>
    </source>
</evidence>
<dbReference type="Pfam" id="PF00512">
    <property type="entry name" value="HisKA"/>
    <property type="match status" value="1"/>
</dbReference>
<dbReference type="SUPFAM" id="SSF55874">
    <property type="entry name" value="ATPase domain of HSP90 chaperone/DNA topoisomerase II/histidine kinase"/>
    <property type="match status" value="1"/>
</dbReference>
<dbReference type="InterPro" id="IPR007895">
    <property type="entry name" value="MASE1"/>
</dbReference>
<feature type="transmembrane region" description="Helical" evidence="13">
    <location>
        <begin position="12"/>
        <end position="35"/>
    </location>
</feature>